<keyword evidence="4" id="KW-1185">Reference proteome</keyword>
<organism evidence="3 4">
    <name type="scientific">Hibiscus sabdariffa</name>
    <name type="common">roselle</name>
    <dbReference type="NCBI Taxonomy" id="183260"/>
    <lineage>
        <taxon>Eukaryota</taxon>
        <taxon>Viridiplantae</taxon>
        <taxon>Streptophyta</taxon>
        <taxon>Embryophyta</taxon>
        <taxon>Tracheophyta</taxon>
        <taxon>Spermatophyta</taxon>
        <taxon>Magnoliopsida</taxon>
        <taxon>eudicotyledons</taxon>
        <taxon>Gunneridae</taxon>
        <taxon>Pentapetalae</taxon>
        <taxon>rosids</taxon>
        <taxon>malvids</taxon>
        <taxon>Malvales</taxon>
        <taxon>Malvaceae</taxon>
        <taxon>Malvoideae</taxon>
        <taxon>Hibiscus</taxon>
    </lineage>
</organism>
<reference evidence="3 4" key="1">
    <citation type="journal article" date="2024" name="G3 (Bethesda)">
        <title>Genome assembly of Hibiscus sabdariffa L. provides insights into metabolisms of medicinal natural products.</title>
        <authorList>
            <person name="Kim T."/>
        </authorList>
    </citation>
    <scope>NUCLEOTIDE SEQUENCE [LARGE SCALE GENOMIC DNA]</scope>
    <source>
        <strain evidence="3">TK-2024</strain>
        <tissue evidence="3">Old leaves</tissue>
    </source>
</reference>
<evidence type="ECO:0000256" key="2">
    <source>
        <dbReference type="SAM" id="SignalP"/>
    </source>
</evidence>
<evidence type="ECO:0000313" key="4">
    <source>
        <dbReference type="Proteomes" id="UP001472677"/>
    </source>
</evidence>
<feature type="signal peptide" evidence="2">
    <location>
        <begin position="1"/>
        <end position="16"/>
    </location>
</feature>
<dbReference type="Proteomes" id="UP001472677">
    <property type="component" value="Unassembled WGS sequence"/>
</dbReference>
<gene>
    <name evidence="3" type="ORF">V6N12_073230</name>
</gene>
<feature type="chain" id="PRO_5047246867" evidence="2">
    <location>
        <begin position="17"/>
        <end position="313"/>
    </location>
</feature>
<protein>
    <submittedName>
        <fullName evidence="3">Uncharacterized protein</fullName>
    </submittedName>
</protein>
<keyword evidence="2" id="KW-0732">Signal</keyword>
<accession>A0ABR2B700</accession>
<sequence length="313" mass="34844">MALATVYATIPAVVAAAVGIYSFDRHSGAKEYGGGVRSSMGSMLAKANQMVQTTPLPKVAPQFDGLNCFETLNGKLSHKGLEKESIPFLSIEQPRFVGSCYGPMVAEYASMSSNFGRNSSFQKKSLAIFEYRYTSRLPQPLHSTLTRIDIRKKESGTSSETMWCNIISDYNVDAPSPTLTSQRNMIPSTTGATDRLKQNRSNRIVHATESISCPERKNNDDIPSPPGNSHRSTRREAALTKFRSKRKNRCYEKKVTIREREETRRAAPQGQRLVLFDNSRSIVPHGYKQSDICSILVPSKVFSIYTLTTRSGQ</sequence>
<evidence type="ECO:0000313" key="3">
    <source>
        <dbReference type="EMBL" id="KAK8502743.1"/>
    </source>
</evidence>
<proteinExistence type="predicted"/>
<evidence type="ECO:0000256" key="1">
    <source>
        <dbReference type="SAM" id="MobiDB-lite"/>
    </source>
</evidence>
<name>A0ABR2B700_9ROSI</name>
<comment type="caution">
    <text evidence="3">The sequence shown here is derived from an EMBL/GenBank/DDBJ whole genome shotgun (WGS) entry which is preliminary data.</text>
</comment>
<feature type="region of interest" description="Disordered" evidence="1">
    <location>
        <begin position="208"/>
        <end position="237"/>
    </location>
</feature>
<dbReference type="EMBL" id="JBBPBM010000164">
    <property type="protein sequence ID" value="KAK8502743.1"/>
    <property type="molecule type" value="Genomic_DNA"/>
</dbReference>